<feature type="transmembrane region" description="Helical" evidence="5">
    <location>
        <begin position="150"/>
        <end position="170"/>
    </location>
</feature>
<feature type="transmembrane region" description="Helical" evidence="5">
    <location>
        <begin position="220"/>
        <end position="245"/>
    </location>
</feature>
<evidence type="ECO:0000256" key="5">
    <source>
        <dbReference type="SAM" id="Phobius"/>
    </source>
</evidence>
<evidence type="ECO:0000256" key="1">
    <source>
        <dbReference type="ARBA" id="ARBA00004141"/>
    </source>
</evidence>
<evidence type="ECO:0000313" key="7">
    <source>
        <dbReference type="EMBL" id="TFL06606.1"/>
    </source>
</evidence>
<feature type="transmembrane region" description="Helical" evidence="5">
    <location>
        <begin position="51"/>
        <end position="70"/>
    </location>
</feature>
<feature type="domain" description="DUF3955" evidence="6">
    <location>
        <begin position="15"/>
        <end position="70"/>
    </location>
</feature>
<proteinExistence type="predicted"/>
<dbReference type="OrthoDB" id="1436450at2759"/>
<evidence type="ECO:0000259" key="6">
    <source>
        <dbReference type="Pfam" id="PF13127"/>
    </source>
</evidence>
<dbReference type="AlphaFoldDB" id="A0A5C3QX85"/>
<organism evidence="7 8">
    <name type="scientific">Pterulicium gracile</name>
    <dbReference type="NCBI Taxonomy" id="1884261"/>
    <lineage>
        <taxon>Eukaryota</taxon>
        <taxon>Fungi</taxon>
        <taxon>Dikarya</taxon>
        <taxon>Basidiomycota</taxon>
        <taxon>Agaricomycotina</taxon>
        <taxon>Agaricomycetes</taxon>
        <taxon>Agaricomycetidae</taxon>
        <taxon>Agaricales</taxon>
        <taxon>Pleurotineae</taxon>
        <taxon>Pterulaceae</taxon>
        <taxon>Pterulicium</taxon>
    </lineage>
</organism>
<dbReference type="Pfam" id="PF13127">
    <property type="entry name" value="DUF3955"/>
    <property type="match status" value="1"/>
</dbReference>
<dbReference type="InterPro" id="IPR025016">
    <property type="entry name" value="DUF3955"/>
</dbReference>
<evidence type="ECO:0000256" key="3">
    <source>
        <dbReference type="ARBA" id="ARBA00022989"/>
    </source>
</evidence>
<feature type="transmembrane region" description="Helical" evidence="5">
    <location>
        <begin position="257"/>
        <end position="280"/>
    </location>
</feature>
<dbReference type="Proteomes" id="UP000305067">
    <property type="component" value="Unassembled WGS sequence"/>
</dbReference>
<feature type="transmembrane region" description="Helical" evidence="5">
    <location>
        <begin position="321"/>
        <end position="343"/>
    </location>
</feature>
<dbReference type="EMBL" id="ML178815">
    <property type="protein sequence ID" value="TFL06606.1"/>
    <property type="molecule type" value="Genomic_DNA"/>
</dbReference>
<dbReference type="STRING" id="1884261.A0A5C3QX85"/>
<reference evidence="7 8" key="1">
    <citation type="journal article" date="2019" name="Nat. Ecol. Evol.">
        <title>Megaphylogeny resolves global patterns of mushroom evolution.</title>
        <authorList>
            <person name="Varga T."/>
            <person name="Krizsan K."/>
            <person name="Foldi C."/>
            <person name="Dima B."/>
            <person name="Sanchez-Garcia M."/>
            <person name="Sanchez-Ramirez S."/>
            <person name="Szollosi G.J."/>
            <person name="Szarkandi J.G."/>
            <person name="Papp V."/>
            <person name="Albert L."/>
            <person name="Andreopoulos W."/>
            <person name="Angelini C."/>
            <person name="Antonin V."/>
            <person name="Barry K.W."/>
            <person name="Bougher N.L."/>
            <person name="Buchanan P."/>
            <person name="Buyck B."/>
            <person name="Bense V."/>
            <person name="Catcheside P."/>
            <person name="Chovatia M."/>
            <person name="Cooper J."/>
            <person name="Damon W."/>
            <person name="Desjardin D."/>
            <person name="Finy P."/>
            <person name="Geml J."/>
            <person name="Haridas S."/>
            <person name="Hughes K."/>
            <person name="Justo A."/>
            <person name="Karasinski D."/>
            <person name="Kautmanova I."/>
            <person name="Kiss B."/>
            <person name="Kocsube S."/>
            <person name="Kotiranta H."/>
            <person name="LaButti K.M."/>
            <person name="Lechner B.E."/>
            <person name="Liimatainen K."/>
            <person name="Lipzen A."/>
            <person name="Lukacs Z."/>
            <person name="Mihaltcheva S."/>
            <person name="Morgado L.N."/>
            <person name="Niskanen T."/>
            <person name="Noordeloos M.E."/>
            <person name="Ohm R.A."/>
            <person name="Ortiz-Santana B."/>
            <person name="Ovrebo C."/>
            <person name="Racz N."/>
            <person name="Riley R."/>
            <person name="Savchenko A."/>
            <person name="Shiryaev A."/>
            <person name="Soop K."/>
            <person name="Spirin V."/>
            <person name="Szebenyi C."/>
            <person name="Tomsovsky M."/>
            <person name="Tulloss R.E."/>
            <person name="Uehling J."/>
            <person name="Grigoriev I.V."/>
            <person name="Vagvolgyi C."/>
            <person name="Papp T."/>
            <person name="Martin F.M."/>
            <person name="Miettinen O."/>
            <person name="Hibbett D.S."/>
            <person name="Nagy L.G."/>
        </authorList>
    </citation>
    <scope>NUCLEOTIDE SEQUENCE [LARGE SCALE GENOMIC DNA]</scope>
    <source>
        <strain evidence="7 8">CBS 309.79</strain>
    </source>
</reference>
<comment type="subcellular location">
    <subcellularLocation>
        <location evidence="1">Membrane</location>
        <topology evidence="1">Multi-pass membrane protein</topology>
    </subcellularLocation>
</comment>
<dbReference type="PANTHER" id="PTHR23051:SF0">
    <property type="entry name" value="SOLUTE CARRIER FAMILY 35 MEMBER F5"/>
    <property type="match status" value="1"/>
</dbReference>
<dbReference type="InterPro" id="IPR037185">
    <property type="entry name" value="EmrE-like"/>
</dbReference>
<keyword evidence="4 5" id="KW-0472">Membrane</keyword>
<gene>
    <name evidence="7" type="ORF">BDV98DRAFT_647639</name>
</gene>
<dbReference type="PANTHER" id="PTHR23051">
    <property type="entry name" value="SOLUTE CARRIER FAMILY 35, MEMBER F5"/>
    <property type="match status" value="1"/>
</dbReference>
<accession>A0A5C3QX85</accession>
<protein>
    <recommendedName>
        <fullName evidence="6">DUF3955 domain-containing protein</fullName>
    </recommendedName>
</protein>
<keyword evidence="3 5" id="KW-1133">Transmembrane helix</keyword>
<name>A0A5C3QX85_9AGAR</name>
<dbReference type="SUPFAM" id="SSF103481">
    <property type="entry name" value="Multidrug resistance efflux transporter EmrE"/>
    <property type="match status" value="1"/>
</dbReference>
<feature type="transmembrane region" description="Helical" evidence="5">
    <location>
        <begin position="292"/>
        <end position="314"/>
    </location>
</feature>
<evidence type="ECO:0000256" key="2">
    <source>
        <dbReference type="ARBA" id="ARBA00022692"/>
    </source>
</evidence>
<feature type="transmembrane region" description="Helical" evidence="5">
    <location>
        <begin position="349"/>
        <end position="368"/>
    </location>
</feature>
<dbReference type="GO" id="GO:0000329">
    <property type="term" value="C:fungal-type vacuole membrane"/>
    <property type="evidence" value="ECO:0007669"/>
    <property type="project" value="TreeGrafter"/>
</dbReference>
<evidence type="ECO:0000256" key="4">
    <source>
        <dbReference type="ARBA" id="ARBA00023136"/>
    </source>
</evidence>
<feature type="transmembrane region" description="Helical" evidence="5">
    <location>
        <begin position="12"/>
        <end position="31"/>
    </location>
</feature>
<evidence type="ECO:0000313" key="8">
    <source>
        <dbReference type="Proteomes" id="UP000305067"/>
    </source>
</evidence>
<keyword evidence="2 5" id="KW-0812">Transmembrane</keyword>
<keyword evidence="8" id="KW-1185">Reference proteome</keyword>
<sequence length="377" mass="41324">MERSREREVSIARSYALGLFLLLVVVLLWTLSNYVTQELFKQGFNRPFLMTYLNTSSFSLYLISFGWRYMRERRGQGLPPRLSRFARRASGQYQALSPEEERGLIEDNYAVASSPSSDAPLTTGETSRLALEFCFLWFLANWSVNASLAYTSVASVTILSSMSGFFTLALGRLAGVEALNTAKVVAVAISFTGVILVSLSDSNTAISTADPINESPALSAIRVWGDLFALLSAVFYALYVILLKVRIKNEERVDMQLFFGFVGLYNVLLCWPVIILFHLMGVETFGLPETTSQAALVGINMIITLTSDYIYVLAMLKTTPLVVTIGLSLTIPLAVFGDALLGHPAATQVLLGAVLVFFSFVVVGVHGADEEGRASLE</sequence>